<sequence>MKKNIVKNSIFLLLIIIIQLQIQKAYSFSVNNENNENEDLSITKKSKNIFFIVRKIYIIGKTKYDSRFISELSGIYPGDSVDNYGIKTDYAIKKLWKSNFFRKISIYKKNVNKNEIDLFFELEDLEEIHEIKIEGIEKNKFPTIKNIKIGDKISGELLQTIKNEIQEYYVKKGYHKINVISEINKNEKNKNVLYLYTDKGKKIEIEEILFDGNQSIQDKELLNLMISKTPNKFFSIIKKSFFVQENIKKDLKNIINRYKSMGFIDVQVDLDSIWKKKSGNYGIKIKIIEGKKYYLGNIYILGNKKLETDLLNKKIFYKKGEIYNQIGIKKNILDSSYPDSILYAYLNLGYLLINISFIEKRIISNKIDLEIQIKENQPVYVNKVFILGNSITKDHVIRRELKIYPGDLFSIEKLNSNLMSLENLNLFEKVYYKIKPNERNGFLDLEWHVSEKNTNEFQFHLGFGGKDFRKIIGNFKFNFGNFSVQNIFNNKWNLWNPIFPQGDGQKLTIHSQLGKDFTSYGFSFTEPWIEKKNPTSFTLKSQYSIKKIKNEESLDFLSKVDNNTKISDEEEQFLKKIGFSIYLNKFLTFLDPFSKISTSIDYEKFIYKKEKPSDLDQKRNFNNLSYLISLHRNSVIPMIFPLQGSNMELNGIFTPPYSIIIENHKKWIEYFKLKFIFYWYRKIMDNIILKTGGELGYLGKYNNSKELFSFQKFYMGGSNSNSLGSKLYDKDHIPLRGYSSKDPIFNNGGIIYNKFLIEIRYLIKNFPKLKFWTTCFIEGGNISDSYKNFNPLILNKSFGFGFRLFFPPIGFLGIDFGYPINQDIVHGLKKSKWNTHFIIGKDL</sequence>
<accession>A0A224AC17</accession>
<keyword evidence="2" id="KW-0812">Transmembrane</keyword>
<dbReference type="Gene3D" id="3.10.20.310">
    <property type="entry name" value="membrane protein fhac"/>
    <property type="match status" value="4"/>
</dbReference>
<feature type="domain" description="POTRA" evidence="7">
    <location>
        <begin position="379"/>
        <end position="452"/>
    </location>
</feature>
<evidence type="ECO:0000313" key="9">
    <source>
        <dbReference type="Proteomes" id="UP000263619"/>
    </source>
</evidence>
<gene>
    <name evidence="8" type="primary">yaeT</name>
    <name evidence="8" type="ORF">STAT_550</name>
</gene>
<feature type="domain" description="Bacterial surface antigen (D15)" evidence="6">
    <location>
        <begin position="502"/>
        <end position="823"/>
    </location>
</feature>
<proteinExistence type="predicted"/>
<evidence type="ECO:0000256" key="4">
    <source>
        <dbReference type="ARBA" id="ARBA00023136"/>
    </source>
</evidence>
<comment type="subcellular location">
    <subcellularLocation>
        <location evidence="1">Membrane</location>
    </subcellularLocation>
</comment>
<dbReference type="InterPro" id="IPR010827">
    <property type="entry name" value="BamA/TamA_POTRA"/>
</dbReference>
<keyword evidence="9" id="KW-1185">Reference proteome</keyword>
<evidence type="ECO:0000256" key="2">
    <source>
        <dbReference type="ARBA" id="ARBA00022692"/>
    </source>
</evidence>
<keyword evidence="5" id="KW-0998">Cell outer membrane</keyword>
<dbReference type="AlphaFoldDB" id="A0A224AC17"/>
<keyword evidence="4" id="KW-0472">Membrane</keyword>
<dbReference type="Gene3D" id="2.40.160.50">
    <property type="entry name" value="membrane protein fhac: a member of the omp85/tpsb transporter family"/>
    <property type="match status" value="1"/>
</dbReference>
<dbReference type="PANTHER" id="PTHR12815">
    <property type="entry name" value="SORTING AND ASSEMBLY MACHINERY SAMM50 PROTEIN FAMILY MEMBER"/>
    <property type="match status" value="1"/>
</dbReference>
<dbReference type="RefSeq" id="WP_119305715.1">
    <property type="nucleotide sequence ID" value="NZ_AP014608.1"/>
</dbReference>
<dbReference type="OrthoDB" id="9802086at2"/>
<organism evidence="8 9">
    <name type="scientific">Blattabacterium cuenoti STAT</name>
    <dbReference type="NCBI Taxonomy" id="1457030"/>
    <lineage>
        <taxon>Bacteria</taxon>
        <taxon>Pseudomonadati</taxon>
        <taxon>Bacteroidota</taxon>
        <taxon>Flavobacteriia</taxon>
        <taxon>Flavobacteriales</taxon>
        <taxon>Blattabacteriaceae</taxon>
        <taxon>Blattabacterium</taxon>
    </lineage>
</organism>
<dbReference type="Pfam" id="PF01103">
    <property type="entry name" value="Omp85"/>
    <property type="match status" value="1"/>
</dbReference>
<evidence type="ECO:0000259" key="7">
    <source>
        <dbReference type="Pfam" id="PF07244"/>
    </source>
</evidence>
<evidence type="ECO:0000256" key="1">
    <source>
        <dbReference type="ARBA" id="ARBA00004370"/>
    </source>
</evidence>
<evidence type="ECO:0000256" key="3">
    <source>
        <dbReference type="ARBA" id="ARBA00022729"/>
    </source>
</evidence>
<feature type="domain" description="POTRA" evidence="7">
    <location>
        <begin position="204"/>
        <end position="290"/>
    </location>
</feature>
<dbReference type="InterPro" id="IPR039910">
    <property type="entry name" value="D15-like"/>
</dbReference>
<evidence type="ECO:0000313" key="8">
    <source>
        <dbReference type="EMBL" id="BBA17455.1"/>
    </source>
</evidence>
<evidence type="ECO:0000256" key="5">
    <source>
        <dbReference type="ARBA" id="ARBA00023237"/>
    </source>
</evidence>
<protein>
    <submittedName>
        <fullName evidence="8">Outer membrane protein</fullName>
    </submittedName>
</protein>
<dbReference type="Pfam" id="PF07244">
    <property type="entry name" value="POTRA"/>
    <property type="match status" value="2"/>
</dbReference>
<dbReference type="PANTHER" id="PTHR12815:SF47">
    <property type="entry name" value="TRANSLOCATION AND ASSEMBLY MODULE SUBUNIT TAMA"/>
    <property type="match status" value="1"/>
</dbReference>
<dbReference type="GO" id="GO:0019867">
    <property type="term" value="C:outer membrane"/>
    <property type="evidence" value="ECO:0007669"/>
    <property type="project" value="InterPro"/>
</dbReference>
<dbReference type="Proteomes" id="UP000263619">
    <property type="component" value="Chromosome"/>
</dbReference>
<keyword evidence="3" id="KW-0732">Signal</keyword>
<name>A0A224AC17_9FLAO</name>
<dbReference type="EMBL" id="AP014608">
    <property type="protein sequence ID" value="BBA17455.1"/>
    <property type="molecule type" value="Genomic_DNA"/>
</dbReference>
<reference evidence="8 9" key="1">
    <citation type="submission" date="2014-06" db="EMBL/GenBank/DDBJ databases">
        <title>Genome sequence of the intracellular symbiont Blattabacterium cuenoti, strain STAT from the wood feeding cockroach Salganea taiwanensis taiwanensis.</title>
        <authorList>
            <person name="Kinjo Y."/>
            <person name="Ohkuma M."/>
            <person name="Tokuda G."/>
        </authorList>
    </citation>
    <scope>NUCLEOTIDE SEQUENCE [LARGE SCALE GENOMIC DNA]</scope>
    <source>
        <strain evidence="8 9">STAT</strain>
    </source>
</reference>
<evidence type="ECO:0000259" key="6">
    <source>
        <dbReference type="Pfam" id="PF01103"/>
    </source>
</evidence>
<dbReference type="InterPro" id="IPR000184">
    <property type="entry name" value="Bac_surfAg_D15"/>
</dbReference>